<comment type="subcellular location">
    <subcellularLocation>
        <location evidence="1 14">Cell membrane</location>
        <topology evidence="1 14">Multi-pass membrane protein</topology>
    </subcellularLocation>
</comment>
<evidence type="ECO:0000256" key="13">
    <source>
        <dbReference type="ARBA" id="ARBA00047594"/>
    </source>
</evidence>
<dbReference type="GO" id="GO:0005886">
    <property type="term" value="C:plasma membrane"/>
    <property type="evidence" value="ECO:0007669"/>
    <property type="project" value="UniProtKB-SubCell"/>
</dbReference>
<feature type="transmembrane region" description="Helical" evidence="14">
    <location>
        <begin position="175"/>
        <end position="195"/>
    </location>
</feature>
<keyword evidence="10 14" id="KW-0046">Antibiotic resistance</keyword>
<evidence type="ECO:0000256" key="6">
    <source>
        <dbReference type="ARBA" id="ARBA00022692"/>
    </source>
</evidence>
<dbReference type="GO" id="GO:0046677">
    <property type="term" value="P:response to antibiotic"/>
    <property type="evidence" value="ECO:0007669"/>
    <property type="project" value="UniProtKB-UniRule"/>
</dbReference>
<keyword evidence="6 14" id="KW-0812">Transmembrane</keyword>
<feature type="transmembrane region" description="Helical" evidence="14">
    <location>
        <begin position="207"/>
        <end position="228"/>
    </location>
</feature>
<feature type="transmembrane region" description="Helical" evidence="14">
    <location>
        <begin position="234"/>
        <end position="254"/>
    </location>
</feature>
<evidence type="ECO:0000256" key="14">
    <source>
        <dbReference type="HAMAP-Rule" id="MF_01006"/>
    </source>
</evidence>
<feature type="transmembrane region" description="Helical" evidence="14">
    <location>
        <begin position="74"/>
        <end position="92"/>
    </location>
</feature>
<reference evidence="15 16" key="1">
    <citation type="journal article" date="2016" name="Nat. Commun.">
        <title>Thousands of microbial genomes shed light on interconnected biogeochemical processes in an aquifer system.</title>
        <authorList>
            <person name="Anantharaman K."/>
            <person name="Brown C.T."/>
            <person name="Hug L.A."/>
            <person name="Sharon I."/>
            <person name="Castelle C.J."/>
            <person name="Probst A.J."/>
            <person name="Thomas B.C."/>
            <person name="Singh A."/>
            <person name="Wilkins M.J."/>
            <person name="Karaoz U."/>
            <person name="Brodie E.L."/>
            <person name="Williams K.H."/>
            <person name="Hubbard S.S."/>
            <person name="Banfield J.F."/>
        </authorList>
    </citation>
    <scope>NUCLEOTIDE SEQUENCE [LARGE SCALE GENOMIC DNA]</scope>
</reference>
<keyword evidence="5 14" id="KW-1003">Cell membrane</keyword>
<evidence type="ECO:0000256" key="2">
    <source>
        <dbReference type="ARBA" id="ARBA00010621"/>
    </source>
</evidence>
<feature type="transmembrane region" description="Helical" evidence="14">
    <location>
        <begin position="41"/>
        <end position="62"/>
    </location>
</feature>
<keyword evidence="14" id="KW-0961">Cell wall biogenesis/degradation</keyword>
<sequence length="255" mass="27288">MNFFDAAVLGLIEGLTEFLPVSSTGHLILAGHLLGIPDTDFLKTFEIAIQAGAIGAVIVLYWKSFLNLEITKRVLVGFVPTALIGFALYRLIKTYLLGNEYVVLAALAVGGVALIVFERLHKESAEATDDISRMSYGQAVGIGLFQSIAVIPGVSRSGASILGGLLLGLRRTATVEYSFLLAVPTMGAATALDLFKSYALFSAGDALALVVGFVTAFVVALVVIQFFLRFVRTQTFISFGVYRVLAAAAFFLFLM</sequence>
<accession>A0A1F6EFR4</accession>
<evidence type="ECO:0000256" key="11">
    <source>
        <dbReference type="ARBA" id="ARBA00032707"/>
    </source>
</evidence>
<comment type="miscellaneous">
    <text evidence="14">Bacitracin is thought to be involved in the inhibition of peptidoglycan synthesis by sequestering undecaprenyl diphosphate, thereby reducing the pool of lipid carrier available.</text>
</comment>
<dbReference type="NCBIfam" id="TIGR00753">
    <property type="entry name" value="undec_PP_bacA"/>
    <property type="match status" value="1"/>
</dbReference>
<dbReference type="GO" id="GO:0071555">
    <property type="term" value="P:cell wall organization"/>
    <property type="evidence" value="ECO:0007669"/>
    <property type="project" value="UniProtKB-KW"/>
</dbReference>
<keyword evidence="7 14" id="KW-0378">Hydrolase</keyword>
<gene>
    <name evidence="14" type="primary">uppP</name>
    <name evidence="15" type="ORF">A3A38_02060</name>
</gene>
<evidence type="ECO:0000256" key="7">
    <source>
        <dbReference type="ARBA" id="ARBA00022801"/>
    </source>
</evidence>
<evidence type="ECO:0000256" key="5">
    <source>
        <dbReference type="ARBA" id="ARBA00022475"/>
    </source>
</evidence>
<dbReference type="EC" id="3.6.1.27" evidence="3 14"/>
<comment type="caution">
    <text evidence="15">The sequence shown here is derived from an EMBL/GenBank/DDBJ whole genome shotgun (WGS) entry which is preliminary data.</text>
</comment>
<evidence type="ECO:0000256" key="8">
    <source>
        <dbReference type="ARBA" id="ARBA00022989"/>
    </source>
</evidence>
<dbReference type="PANTHER" id="PTHR30622">
    <property type="entry name" value="UNDECAPRENYL-DIPHOSPHATASE"/>
    <property type="match status" value="1"/>
</dbReference>
<comment type="similarity">
    <text evidence="2 14">Belongs to the UppP family.</text>
</comment>
<evidence type="ECO:0000256" key="4">
    <source>
        <dbReference type="ARBA" id="ARBA00021581"/>
    </source>
</evidence>
<name>A0A1F6EFR4_9BACT</name>
<feature type="transmembrane region" description="Helical" evidence="14">
    <location>
        <begin position="98"/>
        <end position="117"/>
    </location>
</feature>
<proteinExistence type="inferred from homology"/>
<dbReference type="GO" id="GO:0008360">
    <property type="term" value="P:regulation of cell shape"/>
    <property type="evidence" value="ECO:0007669"/>
    <property type="project" value="UniProtKB-KW"/>
</dbReference>
<evidence type="ECO:0000256" key="1">
    <source>
        <dbReference type="ARBA" id="ARBA00004651"/>
    </source>
</evidence>
<dbReference type="Proteomes" id="UP000177306">
    <property type="component" value="Unassembled WGS sequence"/>
</dbReference>
<comment type="function">
    <text evidence="14">Catalyzes the dephosphorylation of undecaprenyl diphosphate (UPP). Confers resistance to bacitracin.</text>
</comment>
<evidence type="ECO:0000256" key="10">
    <source>
        <dbReference type="ARBA" id="ARBA00023251"/>
    </source>
</evidence>
<evidence type="ECO:0000256" key="12">
    <source>
        <dbReference type="ARBA" id="ARBA00032932"/>
    </source>
</evidence>
<evidence type="ECO:0000313" key="15">
    <source>
        <dbReference type="EMBL" id="OGG72480.1"/>
    </source>
</evidence>
<evidence type="ECO:0000256" key="3">
    <source>
        <dbReference type="ARBA" id="ARBA00012374"/>
    </source>
</evidence>
<keyword evidence="8 14" id="KW-1133">Transmembrane helix</keyword>
<comment type="catalytic activity">
    <reaction evidence="13 14">
        <text>di-trans,octa-cis-undecaprenyl diphosphate + H2O = di-trans,octa-cis-undecaprenyl phosphate + phosphate + H(+)</text>
        <dbReference type="Rhea" id="RHEA:28094"/>
        <dbReference type="ChEBI" id="CHEBI:15377"/>
        <dbReference type="ChEBI" id="CHEBI:15378"/>
        <dbReference type="ChEBI" id="CHEBI:43474"/>
        <dbReference type="ChEBI" id="CHEBI:58405"/>
        <dbReference type="ChEBI" id="CHEBI:60392"/>
        <dbReference type="EC" id="3.6.1.27"/>
    </reaction>
</comment>
<dbReference type="GO" id="GO:0050380">
    <property type="term" value="F:undecaprenyl-diphosphatase activity"/>
    <property type="evidence" value="ECO:0007669"/>
    <property type="project" value="UniProtKB-UniRule"/>
</dbReference>
<dbReference type="GO" id="GO:0009252">
    <property type="term" value="P:peptidoglycan biosynthetic process"/>
    <property type="evidence" value="ECO:0007669"/>
    <property type="project" value="UniProtKB-KW"/>
</dbReference>
<dbReference type="EMBL" id="MFLY01000050">
    <property type="protein sequence ID" value="OGG72480.1"/>
    <property type="molecule type" value="Genomic_DNA"/>
</dbReference>
<keyword evidence="14" id="KW-0573">Peptidoglycan synthesis</keyword>
<organism evidence="15 16">
    <name type="scientific">Candidatus Kaiserbacteria bacterium RIFCSPLOWO2_01_FULL_53_17</name>
    <dbReference type="NCBI Taxonomy" id="1798511"/>
    <lineage>
        <taxon>Bacteria</taxon>
        <taxon>Candidatus Kaiseribacteriota</taxon>
    </lineage>
</organism>
<evidence type="ECO:0000256" key="9">
    <source>
        <dbReference type="ARBA" id="ARBA00023136"/>
    </source>
</evidence>
<dbReference type="AlphaFoldDB" id="A0A1F6EFR4"/>
<evidence type="ECO:0000313" key="16">
    <source>
        <dbReference type="Proteomes" id="UP000177306"/>
    </source>
</evidence>
<dbReference type="HAMAP" id="MF_01006">
    <property type="entry name" value="Undec_diphosphatase"/>
    <property type="match status" value="1"/>
</dbReference>
<keyword evidence="14" id="KW-0133">Cell shape</keyword>
<dbReference type="Pfam" id="PF02673">
    <property type="entry name" value="BacA"/>
    <property type="match status" value="1"/>
</dbReference>
<protein>
    <recommendedName>
        <fullName evidence="4 14">Undecaprenyl-diphosphatase</fullName>
        <ecNumber evidence="3 14">3.6.1.27</ecNumber>
    </recommendedName>
    <alternativeName>
        <fullName evidence="12 14">Bacitracin resistance protein</fullName>
    </alternativeName>
    <alternativeName>
        <fullName evidence="11 14">Undecaprenyl pyrophosphate phosphatase</fullName>
    </alternativeName>
</protein>
<keyword evidence="9 14" id="KW-0472">Membrane</keyword>
<dbReference type="InterPro" id="IPR003824">
    <property type="entry name" value="UppP"/>
</dbReference>
<dbReference type="PANTHER" id="PTHR30622:SF3">
    <property type="entry name" value="UNDECAPRENYL-DIPHOSPHATASE"/>
    <property type="match status" value="1"/>
</dbReference>